<dbReference type="Gene3D" id="1.10.10.60">
    <property type="entry name" value="Homeodomain-like"/>
    <property type="match status" value="1"/>
</dbReference>
<comment type="caution">
    <text evidence="2">The sequence shown here is derived from an EMBL/GenBank/DDBJ whole genome shotgun (WGS) entry which is preliminary data.</text>
</comment>
<proteinExistence type="predicted"/>
<evidence type="ECO:0000256" key="1">
    <source>
        <dbReference type="SAM" id="MobiDB-lite"/>
    </source>
</evidence>
<sequence>MEQSASGPEQERNAAIYVAVMDGATFGQLAEKYGISRVRVKKAYAREREKAWEARRRGESSYRNRPFPADV</sequence>
<evidence type="ECO:0000313" key="2">
    <source>
        <dbReference type="EMBL" id="GGN43362.1"/>
    </source>
</evidence>
<feature type="compositionally biased region" description="Basic and acidic residues" evidence="1">
    <location>
        <begin position="50"/>
        <end position="62"/>
    </location>
</feature>
<name>A0ABQ2JBS3_9SPHN</name>
<organism evidence="2 3">
    <name type="scientific">Novosphingobium indicum</name>
    <dbReference type="NCBI Taxonomy" id="462949"/>
    <lineage>
        <taxon>Bacteria</taxon>
        <taxon>Pseudomonadati</taxon>
        <taxon>Pseudomonadota</taxon>
        <taxon>Alphaproteobacteria</taxon>
        <taxon>Sphingomonadales</taxon>
        <taxon>Sphingomonadaceae</taxon>
        <taxon>Novosphingobium</taxon>
    </lineage>
</organism>
<gene>
    <name evidence="2" type="ORF">GCM10011349_07370</name>
</gene>
<accession>A0ABQ2JBS3</accession>
<feature type="region of interest" description="Disordered" evidence="1">
    <location>
        <begin position="50"/>
        <end position="71"/>
    </location>
</feature>
<keyword evidence="3" id="KW-1185">Reference proteome</keyword>
<dbReference type="Proteomes" id="UP000605099">
    <property type="component" value="Unassembled WGS sequence"/>
</dbReference>
<evidence type="ECO:0008006" key="4">
    <source>
        <dbReference type="Google" id="ProtNLM"/>
    </source>
</evidence>
<dbReference type="EMBL" id="BMLK01000003">
    <property type="protein sequence ID" value="GGN43362.1"/>
    <property type="molecule type" value="Genomic_DNA"/>
</dbReference>
<evidence type="ECO:0000313" key="3">
    <source>
        <dbReference type="Proteomes" id="UP000605099"/>
    </source>
</evidence>
<protein>
    <recommendedName>
        <fullName evidence="4">RNA polymerase sigma factor 70 region 4 type 2 domain-containing protein</fullName>
    </recommendedName>
</protein>
<dbReference type="RefSeq" id="WP_188818339.1">
    <property type="nucleotide sequence ID" value="NZ_BMLK01000003.1"/>
</dbReference>
<reference evidence="3" key="1">
    <citation type="journal article" date="2019" name="Int. J. Syst. Evol. Microbiol.">
        <title>The Global Catalogue of Microorganisms (GCM) 10K type strain sequencing project: providing services to taxonomists for standard genome sequencing and annotation.</title>
        <authorList>
            <consortium name="The Broad Institute Genomics Platform"/>
            <consortium name="The Broad Institute Genome Sequencing Center for Infectious Disease"/>
            <person name="Wu L."/>
            <person name="Ma J."/>
        </authorList>
    </citation>
    <scope>NUCLEOTIDE SEQUENCE [LARGE SCALE GENOMIC DNA]</scope>
    <source>
        <strain evidence="3">CGMCC 1.6784</strain>
    </source>
</reference>